<keyword evidence="1" id="KW-0732">Signal</keyword>
<dbReference type="InterPro" id="IPR010865">
    <property type="entry name" value="DUF1499"/>
</dbReference>
<dbReference type="OrthoDB" id="9793534at2"/>
<sequence>MTQYFLSFVLAGLLAFSGLFTSPAWAVSTSPAALPGLQGLFAGSPPEVIGLQDGQLAPCPDSPNCVVSQGADLDHEIAPIAYAGDRETAREALLKVLSVVPNTTVVEQRDDYIRTESASKLMGFVDDAEFYLPAEENLIQVRSAARLGESDLGVNRRRLEQIRLALADLGI</sequence>
<evidence type="ECO:0008006" key="4">
    <source>
        <dbReference type="Google" id="ProtNLM"/>
    </source>
</evidence>
<dbReference type="RefSeq" id="WP_110986620.1">
    <property type="nucleotide sequence ID" value="NZ_CAWNWM010000008.1"/>
</dbReference>
<reference evidence="2 3" key="1">
    <citation type="journal article" date="2018" name="Sci. Rep.">
        <title>A novel species of the marine cyanobacterium Acaryochloris with a unique pigment content and lifestyle.</title>
        <authorList>
            <person name="Partensky F."/>
            <person name="Six C."/>
            <person name="Ratin M."/>
            <person name="Garczarek L."/>
            <person name="Vaulot D."/>
            <person name="Probert I."/>
            <person name="Calteau A."/>
            <person name="Gourvil P."/>
            <person name="Marie D."/>
            <person name="Grebert T."/>
            <person name="Bouchier C."/>
            <person name="Le Panse S."/>
            <person name="Gachenot M."/>
            <person name="Rodriguez F."/>
            <person name="Garrido J.L."/>
        </authorList>
    </citation>
    <scope>NUCLEOTIDE SEQUENCE [LARGE SCALE GENOMIC DNA]</scope>
    <source>
        <strain evidence="2 3">RCC1774</strain>
    </source>
</reference>
<name>A0A2W1JSA4_9CYAN</name>
<dbReference type="PANTHER" id="PTHR34801:SF6">
    <property type="entry name" value="SLL1620 PROTEIN"/>
    <property type="match status" value="1"/>
</dbReference>
<evidence type="ECO:0000256" key="1">
    <source>
        <dbReference type="SAM" id="SignalP"/>
    </source>
</evidence>
<organism evidence="2 3">
    <name type="scientific">Acaryochloris thomasi RCC1774</name>
    <dbReference type="NCBI Taxonomy" id="1764569"/>
    <lineage>
        <taxon>Bacteria</taxon>
        <taxon>Bacillati</taxon>
        <taxon>Cyanobacteriota</taxon>
        <taxon>Cyanophyceae</taxon>
        <taxon>Acaryochloridales</taxon>
        <taxon>Acaryochloridaceae</taxon>
        <taxon>Acaryochloris</taxon>
        <taxon>Acaryochloris thomasi</taxon>
    </lineage>
</organism>
<feature type="chain" id="PRO_5015923990" description="DUF1499 domain-containing protein" evidence="1">
    <location>
        <begin position="27"/>
        <end position="171"/>
    </location>
</feature>
<dbReference type="Pfam" id="PF07386">
    <property type="entry name" value="DUF1499"/>
    <property type="match status" value="1"/>
</dbReference>
<evidence type="ECO:0000313" key="2">
    <source>
        <dbReference type="EMBL" id="PZD72844.1"/>
    </source>
</evidence>
<dbReference type="PANTHER" id="PTHR34801">
    <property type="entry name" value="EXPRESSED PROTEIN"/>
    <property type="match status" value="1"/>
</dbReference>
<feature type="signal peptide" evidence="1">
    <location>
        <begin position="1"/>
        <end position="26"/>
    </location>
</feature>
<evidence type="ECO:0000313" key="3">
    <source>
        <dbReference type="Proteomes" id="UP000248857"/>
    </source>
</evidence>
<proteinExistence type="predicted"/>
<protein>
    <recommendedName>
        <fullName evidence="4">DUF1499 domain-containing protein</fullName>
    </recommendedName>
</protein>
<dbReference type="EMBL" id="PQWO01000008">
    <property type="protein sequence ID" value="PZD72844.1"/>
    <property type="molecule type" value="Genomic_DNA"/>
</dbReference>
<accession>A0A2W1JSA4</accession>
<dbReference type="AlphaFoldDB" id="A0A2W1JSA4"/>
<comment type="caution">
    <text evidence="2">The sequence shown here is derived from an EMBL/GenBank/DDBJ whole genome shotgun (WGS) entry which is preliminary data.</text>
</comment>
<dbReference type="Proteomes" id="UP000248857">
    <property type="component" value="Unassembled WGS sequence"/>
</dbReference>
<keyword evidence="3" id="KW-1185">Reference proteome</keyword>
<gene>
    <name evidence="2" type="ORF">C1752_03165</name>
</gene>